<dbReference type="Proteomes" id="UP001054902">
    <property type="component" value="Unassembled WGS sequence"/>
</dbReference>
<evidence type="ECO:0000313" key="1">
    <source>
        <dbReference type="EMBL" id="GFH47742.1"/>
    </source>
</evidence>
<dbReference type="EMBL" id="BLLK01000023">
    <property type="protein sequence ID" value="GFH47742.1"/>
    <property type="molecule type" value="Genomic_DNA"/>
</dbReference>
<reference evidence="1 2" key="1">
    <citation type="journal article" date="2021" name="Sci. Rep.">
        <title>The genome of the diatom Chaetoceros tenuissimus carries an ancient integrated fragment of an extant virus.</title>
        <authorList>
            <person name="Hongo Y."/>
            <person name="Kimura K."/>
            <person name="Takaki Y."/>
            <person name="Yoshida Y."/>
            <person name="Baba S."/>
            <person name="Kobayashi G."/>
            <person name="Nagasaki K."/>
            <person name="Hano T."/>
            <person name="Tomaru Y."/>
        </authorList>
    </citation>
    <scope>NUCLEOTIDE SEQUENCE [LARGE SCALE GENOMIC DNA]</scope>
    <source>
        <strain evidence="1 2">NIES-3715</strain>
    </source>
</reference>
<dbReference type="InterPro" id="IPR053259">
    <property type="entry name" value="Golvesin-related_Golgi"/>
</dbReference>
<evidence type="ECO:0000313" key="2">
    <source>
        <dbReference type="Proteomes" id="UP001054902"/>
    </source>
</evidence>
<comment type="caution">
    <text evidence="1">The sequence shown here is derived from an EMBL/GenBank/DDBJ whole genome shotgun (WGS) entry which is preliminary data.</text>
</comment>
<dbReference type="PANTHER" id="PTHR32301">
    <property type="entry name" value="COUNTIN RECEPTOR CNR3-RELATED"/>
    <property type="match status" value="1"/>
</dbReference>
<dbReference type="AlphaFoldDB" id="A0AAD3CKG7"/>
<keyword evidence="2" id="KW-1185">Reference proteome</keyword>
<evidence type="ECO:0008006" key="3">
    <source>
        <dbReference type="Google" id="ProtNLM"/>
    </source>
</evidence>
<sequence length="475" mass="53960">MVANNKSMNSDSSDDDFELIELLLEEQRPTSFSSTSSVRTGTMKRRIIGLESSATLKQRSNLYLQSSSVLSNSFDNEPSSNLPSPTSHSQRRKVSLLLPVLLLFGSLLCWEWNTAIEHSHQEQGKSFIADLNQDNHQNLQEPASPPIELNHRREFLRKLEQEKVDVPRTALKPTKYTGPNPSIILPSNINTFLADITQPLAANDVPLFWHILKSGGTTTKDSIGSCLGKTEASESGVLDGHISDQELRRVNIMNGNINYVNVDTTTSAGIQRAISMGLIESQMADVIFSPLLHESSLLFNNTNYRARSFCLFRHPMERAVSLFHYLKQATWEPTFSKKLEAIKTVEDYAISEFAENNWMVRFLTNEMYGIVTRKHLALAKEILRRKVVVGLTADMEHSFHRFMKYFQWDKSPLSVDQQTCLKNYLSNGSNRNKHVLEAENTIGWRILRSNNLLDLELYEYVLQLYEEQGCLLGIA</sequence>
<dbReference type="PANTHER" id="PTHR32301:SF6">
    <property type="entry name" value="GOLVESIN-RELATED"/>
    <property type="match status" value="1"/>
</dbReference>
<gene>
    <name evidence="1" type="ORF">CTEN210_04217</name>
</gene>
<name>A0AAD3CKG7_9STRA</name>
<accession>A0AAD3CKG7</accession>
<proteinExistence type="predicted"/>
<dbReference type="Gene3D" id="3.40.50.300">
    <property type="entry name" value="P-loop containing nucleotide triphosphate hydrolases"/>
    <property type="match status" value="1"/>
</dbReference>
<protein>
    <recommendedName>
        <fullName evidence="3">Sulfotransferase domain-containing protein</fullName>
    </recommendedName>
</protein>
<organism evidence="1 2">
    <name type="scientific">Chaetoceros tenuissimus</name>
    <dbReference type="NCBI Taxonomy" id="426638"/>
    <lineage>
        <taxon>Eukaryota</taxon>
        <taxon>Sar</taxon>
        <taxon>Stramenopiles</taxon>
        <taxon>Ochrophyta</taxon>
        <taxon>Bacillariophyta</taxon>
        <taxon>Coscinodiscophyceae</taxon>
        <taxon>Chaetocerotophycidae</taxon>
        <taxon>Chaetocerotales</taxon>
        <taxon>Chaetocerotaceae</taxon>
        <taxon>Chaetoceros</taxon>
    </lineage>
</organism>
<dbReference type="InterPro" id="IPR027417">
    <property type="entry name" value="P-loop_NTPase"/>
</dbReference>